<dbReference type="Proteomes" id="UP000015103">
    <property type="component" value="Unassembled WGS sequence"/>
</dbReference>
<sequence length="130" mass="14421">MTNKDPLGLFCITFLYYFVTSDSKVLIEIQNSGGSGIVEKLKGDLRGKLVLYVSCTTDALHQELLKNGILFELSIGHSAGVGTSLEVVRECGKRFKELDVTAFLEEHPSNYNLRHNKLLTNSTLLFLAVL</sequence>
<dbReference type="AlphaFoldDB" id="T1HMC7"/>
<dbReference type="HOGENOM" id="CLU_1940715_0_0_1"/>
<protein>
    <submittedName>
        <fullName evidence="1">Uncharacterized protein</fullName>
    </submittedName>
</protein>
<dbReference type="VEuPathDB" id="VectorBase:RPRC005201"/>
<reference evidence="1" key="1">
    <citation type="submission" date="2015-05" db="UniProtKB">
        <authorList>
            <consortium name="EnsemblMetazoa"/>
        </authorList>
    </citation>
    <scope>IDENTIFICATION</scope>
</reference>
<proteinExistence type="predicted"/>
<organism evidence="1 2">
    <name type="scientific">Rhodnius prolixus</name>
    <name type="common">Triatomid bug</name>
    <dbReference type="NCBI Taxonomy" id="13249"/>
    <lineage>
        <taxon>Eukaryota</taxon>
        <taxon>Metazoa</taxon>
        <taxon>Ecdysozoa</taxon>
        <taxon>Arthropoda</taxon>
        <taxon>Hexapoda</taxon>
        <taxon>Insecta</taxon>
        <taxon>Pterygota</taxon>
        <taxon>Neoptera</taxon>
        <taxon>Paraneoptera</taxon>
        <taxon>Hemiptera</taxon>
        <taxon>Heteroptera</taxon>
        <taxon>Panheteroptera</taxon>
        <taxon>Cimicomorpha</taxon>
        <taxon>Reduviidae</taxon>
        <taxon>Triatominae</taxon>
        <taxon>Rhodnius</taxon>
    </lineage>
</organism>
<accession>T1HMC7</accession>
<dbReference type="InParanoid" id="T1HMC7"/>
<dbReference type="EnsemblMetazoa" id="RPRC005201-RA">
    <property type="protein sequence ID" value="RPRC005201-PA"/>
    <property type="gene ID" value="RPRC005201"/>
</dbReference>
<keyword evidence="2" id="KW-1185">Reference proteome</keyword>
<name>T1HMC7_RHOPR</name>
<evidence type="ECO:0000313" key="2">
    <source>
        <dbReference type="Proteomes" id="UP000015103"/>
    </source>
</evidence>
<evidence type="ECO:0000313" key="1">
    <source>
        <dbReference type="EnsemblMetazoa" id="RPRC005201-PA"/>
    </source>
</evidence>
<dbReference type="EMBL" id="ACPB03004195">
    <property type="status" value="NOT_ANNOTATED_CDS"/>
    <property type="molecule type" value="Genomic_DNA"/>
</dbReference>